<evidence type="ECO:0000259" key="1">
    <source>
        <dbReference type="Pfam" id="PF13547"/>
    </source>
</evidence>
<name>A0A1H3H0J1_9RHOB</name>
<dbReference type="InterPro" id="IPR025195">
    <property type="entry name" value="GTA_TIM_dom"/>
</dbReference>
<dbReference type="Proteomes" id="UP000199286">
    <property type="component" value="Unassembled WGS sequence"/>
</dbReference>
<dbReference type="EMBL" id="FNPF01000003">
    <property type="protein sequence ID" value="SDY08264.1"/>
    <property type="molecule type" value="Genomic_DNA"/>
</dbReference>
<evidence type="ECO:0000259" key="3">
    <source>
        <dbReference type="Pfam" id="PF23666"/>
    </source>
</evidence>
<dbReference type="InterPro" id="IPR017853">
    <property type="entry name" value="GH"/>
</dbReference>
<dbReference type="OrthoDB" id="8445115at2"/>
<evidence type="ECO:0000313" key="4">
    <source>
        <dbReference type="EMBL" id="SDY08264.1"/>
    </source>
</evidence>
<accession>A0A1H3H0J1</accession>
<evidence type="ECO:0000259" key="2">
    <source>
        <dbReference type="Pfam" id="PF13550"/>
    </source>
</evidence>
<dbReference type="CDD" id="cd19607">
    <property type="entry name" value="GTA_TIM-barrel-like"/>
    <property type="match status" value="1"/>
</dbReference>
<proteinExistence type="predicted"/>
<feature type="domain" description="GTA TIM-barrel-like" evidence="1">
    <location>
        <begin position="451"/>
        <end position="746"/>
    </location>
</feature>
<feature type="domain" description="Tip attachment protein J" evidence="2">
    <location>
        <begin position="808"/>
        <end position="967"/>
    </location>
</feature>
<dbReference type="Pfam" id="PF13547">
    <property type="entry name" value="GTA_TIM"/>
    <property type="match status" value="1"/>
</dbReference>
<dbReference type="Gene3D" id="3.20.20.80">
    <property type="entry name" value="Glycosidases"/>
    <property type="match status" value="1"/>
</dbReference>
<dbReference type="Pfam" id="PF13550">
    <property type="entry name" value="Phage-tail_3"/>
    <property type="match status" value="1"/>
</dbReference>
<sequence length="1310" mass="141512">MATILLSAAGAAIGSSFGGSVLGLSMTAVGRFAGAALGRRLNQSLLGQGSDAVETGRIDRFRLTGAGEGAPIAQVLGRMRVGGHVIWASEFTEHARKRGGTGGGKGAPAGPRVRECSYSVSLALALCEGEITSVGRVWADGAEIAPGDLNMRVYPGTVDQLPDPKIEAVEGVGQVPAYRGTAYVVLEDLDLGRFGNRVPQFSFEVTRSDLSDESAVPKKIRAVAMIPGTGEYALAASPVHMHYADASAPFSDMGARRAVVNVNNPGGKPDFNVALEQLRAEMPECGAVSLIVSWFGDDLRCGSCSIRPKVVQTAHDAASMPWRVGGLTRAAASTVPVLDGSPVYGGTPADQSVVQAIGRMRDQGLAVMYYPFILMDQLETNARTDPWSGNADQPALPWRGRITTSIAPGRAGTPDGTIDAAAEVSAFFGAATAKDFGVENGEVTYSGPDEWGYSRFVLHQAALCAAAGGVDSFCIGSEMRGLTQIRGASGFPAVDALRTLAAECRKLLGPEVKIGYAADWTEYFGYHLQDGSGDVYFHLDPLWGDGNIDFVGIDNYMPLSDWRDGDDHADAEWGSIYNLAYLKSNIEGGEGYDWYYSGPESRAAQRRIPIEDGAHDEPWIWRYKDLRGWWDNHHHERIGGIRQSEPTAWIPRSKPFWFTEFGCAAIDKGANQPNKFLDAKSSESDLPHHSNGLRDELIQHQYLAATLEYWSDPDNNPVSDLYGGSMLDIERAFVWAWDARPYPWFPSSETLWTDGPNYCRGHWLNGRASGRTLASVVTEICARAGLMRIDTTALHGFIRGYVIPDLADARQALQPLMLAYGFDAIERDGALVFRMRSGAGAIDLSPDEMADLDEIDGAILESREGEAEMTGRVRLKFVLADADHQVAAEEAILPDERTHAVSQSELPLALTRAEGRQTVERWLSEARIARDTMRFALPPSQLAIGAGDVIRVQATSGPVLARVDRVEVTDRQIIDAVRIEPDVFRPSDFPEDSAPLRPFTPAVPVSPVFLDLPLMTGDELPHAPHIAVTATPWPGSVALYDAAQDEGYALNGIVPAQSVIGVTETALLAARSGLIDRGAPLEVRLFSGALQSISDTQLLAGGNLLAIGDGSPGNWELLQFRDASLLAQDRWSLSHRLRGQAGSDGLMPEVWPAGSLVVVLNGAPRQIALSSAQRRVQRHFRIGPAQRGYDDPSFTHLRGTFDGNGLRPYRPAHLRARADGADLLVSWVRRTRVDGDGWDGYDVPLGEEREAYLVRVMRGGSVLREVATAAPHWTYRASDRARDGEGGSVEIAVAQISDRYGPGPFARLAA</sequence>
<dbReference type="RefSeq" id="WP_089880086.1">
    <property type="nucleotide sequence ID" value="NZ_FNPF01000003.1"/>
</dbReference>
<organism evidence="4 5">
    <name type="scientific">Citreimonas salinaria</name>
    <dbReference type="NCBI Taxonomy" id="321339"/>
    <lineage>
        <taxon>Bacteria</taxon>
        <taxon>Pseudomonadati</taxon>
        <taxon>Pseudomonadota</taxon>
        <taxon>Alphaproteobacteria</taxon>
        <taxon>Rhodobacterales</taxon>
        <taxon>Roseobacteraceae</taxon>
        <taxon>Citreimonas</taxon>
    </lineage>
</organism>
<gene>
    <name evidence="4" type="ORF">SAMN05444340_103117</name>
</gene>
<dbReference type="STRING" id="321339.SAMN05444340_103117"/>
<dbReference type="InterPro" id="IPR032876">
    <property type="entry name" value="J_dom"/>
</dbReference>
<keyword evidence="5" id="KW-1185">Reference proteome</keyword>
<dbReference type="Pfam" id="PF23666">
    <property type="entry name" value="Rcc01698_C"/>
    <property type="match status" value="1"/>
</dbReference>
<evidence type="ECO:0000313" key="5">
    <source>
        <dbReference type="Proteomes" id="UP000199286"/>
    </source>
</evidence>
<feature type="domain" description="Rcc01698-like C-terminal" evidence="3">
    <location>
        <begin position="1058"/>
        <end position="1158"/>
    </location>
</feature>
<dbReference type="SUPFAM" id="SSF51445">
    <property type="entry name" value="(Trans)glycosidases"/>
    <property type="match status" value="1"/>
</dbReference>
<protein>
    <submittedName>
        <fullName evidence="4">Putative phage tail protein</fullName>
    </submittedName>
</protein>
<dbReference type="InterPro" id="IPR056490">
    <property type="entry name" value="Rcc01698_C"/>
</dbReference>
<reference evidence="4 5" key="1">
    <citation type="submission" date="2016-10" db="EMBL/GenBank/DDBJ databases">
        <authorList>
            <person name="de Groot N.N."/>
        </authorList>
    </citation>
    <scope>NUCLEOTIDE SEQUENCE [LARGE SCALE GENOMIC DNA]</scope>
    <source>
        <strain evidence="4 5">DSM 26880</strain>
    </source>
</reference>